<comment type="caution">
    <text evidence="1">The sequence shown here is derived from an EMBL/GenBank/DDBJ whole genome shotgun (WGS) entry which is preliminary data.</text>
</comment>
<dbReference type="EMBL" id="JAFJZO010000025">
    <property type="protein sequence ID" value="KAG5502975.1"/>
    <property type="molecule type" value="Genomic_DNA"/>
</dbReference>
<gene>
    <name evidence="1" type="ORF">JKF63_04748</name>
</gene>
<dbReference type="RefSeq" id="XP_067756747.1">
    <property type="nucleotide sequence ID" value="XM_067900726.1"/>
</dbReference>
<evidence type="ECO:0000313" key="2">
    <source>
        <dbReference type="Proteomes" id="UP000674318"/>
    </source>
</evidence>
<sequence>MSASVDGSNHAFRYGAPAVVVDSLLSFLFDLRRMEDSVLSTLECLGVERHALPRPFREGLSAAPLQAPAAVGDAEAAVPGAPSLQMPLSDPLVIYTHQVAANRSDASDMRVGDVVHQLLNWLDSQCSSSRTSPGASLPLLTLLATASSEGADVFLRDAVTREEVHVGRAVKKVKTDTSALPTQLDADGAVLGEDSTVRLIGTLTTADIHAAVQEWRGYESLLKKGEAEMKATLKAVTAVQLGKSYHCHAKWVEKTQGDAEETSVVPASTVLKKNYEKMICLSDALATCQAAVHTAYVALQDHLDIFLEEAQSVDRQIRLFHRSVSVAQSECAALRALRDRIRQARRALEQCIYGQRGTRPG</sequence>
<keyword evidence="2" id="KW-1185">Reference proteome</keyword>
<dbReference type="AlphaFoldDB" id="A0A836ITB0"/>
<reference evidence="1 2" key="1">
    <citation type="submission" date="2021-02" db="EMBL/GenBank/DDBJ databases">
        <title>Porcisia hertigi Genome sequencing and assembly.</title>
        <authorList>
            <person name="Almutairi H."/>
            <person name="Gatherer D."/>
        </authorList>
    </citation>
    <scope>NUCLEOTIDE SEQUENCE [LARGE SCALE GENOMIC DNA]</scope>
    <source>
        <strain evidence="1 2">C119</strain>
    </source>
</reference>
<accession>A0A836ITB0</accession>
<dbReference type="Proteomes" id="UP000674318">
    <property type="component" value="Unassembled WGS sequence"/>
</dbReference>
<dbReference type="OrthoDB" id="242756at2759"/>
<organism evidence="1 2">
    <name type="scientific">Porcisia hertigi</name>
    <dbReference type="NCBI Taxonomy" id="2761500"/>
    <lineage>
        <taxon>Eukaryota</taxon>
        <taxon>Discoba</taxon>
        <taxon>Euglenozoa</taxon>
        <taxon>Kinetoplastea</taxon>
        <taxon>Metakinetoplastina</taxon>
        <taxon>Trypanosomatida</taxon>
        <taxon>Trypanosomatidae</taxon>
        <taxon>Leishmaniinae</taxon>
        <taxon>Porcisia</taxon>
    </lineage>
</organism>
<evidence type="ECO:0000313" key="1">
    <source>
        <dbReference type="EMBL" id="KAG5502975.1"/>
    </source>
</evidence>
<protein>
    <submittedName>
        <fullName evidence="1">Uncharacterized protein</fullName>
    </submittedName>
</protein>
<name>A0A836ITB0_9TRYP</name>
<dbReference type="KEGG" id="phet:94290803"/>
<dbReference type="GeneID" id="94290803"/>
<proteinExistence type="predicted"/>